<proteinExistence type="evidence at transcript level"/>
<feature type="chain" id="PRO_5003980078" evidence="1">
    <location>
        <begin position="27"/>
        <end position="194"/>
    </location>
</feature>
<dbReference type="AlphaFoldDB" id="L7LQK6"/>
<sequence>MRSMEIHFMDMILVCALLVLNHANRAASNQTKEEEHSLGKLNITEFYHTRRPIWTIITTANDSLDCQVDQKEFMNDTDIYFSRKGRTRTVTDIMRLHGKFVLPRKMNVGPKSRPPDCIEELIHEHRKSCGVFKLGNITNGTKYHAYEIRVRDYGGYQSAQACLNWFNKTYRGETFKRRLYQTSCRSITRINMLG</sequence>
<reference evidence="2" key="2">
    <citation type="journal article" date="2015" name="J. Proteomics">
        <title>Sexual differences in the sialomes of the zebra tick, Rhipicephalus pulchellus.</title>
        <authorList>
            <person name="Tan A.W."/>
            <person name="Francischetti I.M."/>
            <person name="Slovak M."/>
            <person name="Kini R.M."/>
            <person name="Ribeiro J.M."/>
        </authorList>
    </citation>
    <scope>NUCLEOTIDE SEQUENCE</scope>
    <source>
        <tissue evidence="2">Salivary gland</tissue>
    </source>
</reference>
<keyword evidence="1" id="KW-0732">Signal</keyword>
<name>L7LQK6_RHIPC</name>
<protein>
    <submittedName>
        <fullName evidence="2">Putative group i salivary lipocalin</fullName>
    </submittedName>
</protein>
<reference evidence="2" key="1">
    <citation type="submission" date="2012-11" db="EMBL/GenBank/DDBJ databases">
        <authorList>
            <person name="Lucero-Rivera Y.E."/>
            <person name="Tovar-Ramirez D."/>
        </authorList>
    </citation>
    <scope>NUCLEOTIDE SEQUENCE</scope>
    <source>
        <tissue evidence="2">Salivary gland</tissue>
    </source>
</reference>
<dbReference type="EMBL" id="GACK01011064">
    <property type="protein sequence ID" value="JAA53970.1"/>
    <property type="molecule type" value="mRNA"/>
</dbReference>
<evidence type="ECO:0000256" key="1">
    <source>
        <dbReference type="SAM" id="SignalP"/>
    </source>
</evidence>
<accession>L7LQK6</accession>
<feature type="signal peptide" evidence="1">
    <location>
        <begin position="1"/>
        <end position="26"/>
    </location>
</feature>
<organism evidence="2">
    <name type="scientific">Rhipicephalus pulchellus</name>
    <name type="common">Yellow backed tick</name>
    <name type="synonym">Dermacentor pulchellus</name>
    <dbReference type="NCBI Taxonomy" id="72859"/>
    <lineage>
        <taxon>Eukaryota</taxon>
        <taxon>Metazoa</taxon>
        <taxon>Ecdysozoa</taxon>
        <taxon>Arthropoda</taxon>
        <taxon>Chelicerata</taxon>
        <taxon>Arachnida</taxon>
        <taxon>Acari</taxon>
        <taxon>Parasitiformes</taxon>
        <taxon>Ixodida</taxon>
        <taxon>Ixodoidea</taxon>
        <taxon>Ixodidae</taxon>
        <taxon>Rhipicephalinae</taxon>
        <taxon>Rhipicephalus</taxon>
        <taxon>Rhipicephalus</taxon>
    </lineage>
</organism>
<evidence type="ECO:0000313" key="2">
    <source>
        <dbReference type="EMBL" id="JAA53970.1"/>
    </source>
</evidence>